<dbReference type="Pfam" id="PF13369">
    <property type="entry name" value="Transglut_core2"/>
    <property type="match status" value="1"/>
</dbReference>
<dbReference type="InterPro" id="IPR032698">
    <property type="entry name" value="SirB1_N"/>
</dbReference>
<evidence type="ECO:0000313" key="4">
    <source>
        <dbReference type="Proteomes" id="UP000240739"/>
    </source>
</evidence>
<evidence type="ECO:0000313" key="3">
    <source>
        <dbReference type="EMBL" id="PTL56157.1"/>
    </source>
</evidence>
<evidence type="ECO:0000256" key="1">
    <source>
        <dbReference type="ARBA" id="ARBA00007100"/>
    </source>
</evidence>
<evidence type="ECO:0000259" key="2">
    <source>
        <dbReference type="Pfam" id="PF13369"/>
    </source>
</evidence>
<dbReference type="PANTHER" id="PTHR31350:SF21">
    <property type="entry name" value="F-BOX ONLY PROTEIN 21"/>
    <property type="match status" value="1"/>
</dbReference>
<protein>
    <recommendedName>
        <fullName evidence="2">Protein SirB1 N-terminal domain-containing protein</fullName>
    </recommendedName>
</protein>
<comment type="caution">
    <text evidence="3">The sequence shown here is derived from an EMBL/GenBank/DDBJ whole genome shotgun (WGS) entry which is preliminary data.</text>
</comment>
<dbReference type="EMBL" id="PYYB01000002">
    <property type="protein sequence ID" value="PTL56157.1"/>
    <property type="molecule type" value="Genomic_DNA"/>
</dbReference>
<dbReference type="OrthoDB" id="232498at2"/>
<dbReference type="PANTHER" id="PTHR31350">
    <property type="entry name" value="SI:DKEY-261L7.2"/>
    <property type="match status" value="1"/>
</dbReference>
<sequence length="231" mass="25068">MARENVRIDAPPPFFADLAAEFQPRLDLLVLAIAVEFGRVDVGGALTRLDALGAELAEDPEVARADADAGAQAAAMTRLLGRAHGFAGDTDTYDDPRNSMLDRVLERRRGLPILLSVVYAEVARRADLPVVGVGLPGHYVVGHFGAMPPLLLDPFHGGAPFRAQPAALPHVRPWTAHETAMRILNNLVGSFMRRRDRVAAVRAAELRLLLPADDELRGVLERELDALRRAG</sequence>
<gene>
    <name evidence="3" type="ORF">C7Y72_14280</name>
</gene>
<organism evidence="3 4">
    <name type="scientific">Paraconexibacter algicola</name>
    <dbReference type="NCBI Taxonomy" id="2133960"/>
    <lineage>
        <taxon>Bacteria</taxon>
        <taxon>Bacillati</taxon>
        <taxon>Actinomycetota</taxon>
        <taxon>Thermoleophilia</taxon>
        <taxon>Solirubrobacterales</taxon>
        <taxon>Paraconexibacteraceae</taxon>
        <taxon>Paraconexibacter</taxon>
    </lineage>
</organism>
<accession>A0A2T4UEE7</accession>
<name>A0A2T4UEE7_9ACTN</name>
<reference evidence="3 4" key="1">
    <citation type="submission" date="2018-03" db="EMBL/GenBank/DDBJ databases">
        <title>Aquarubrobacter algicola gen. nov., sp. nov., a novel actinobacterium isolated from shallow eutrophic lake during the end of cyanobacterial harmful algal blooms.</title>
        <authorList>
            <person name="Chun S.J."/>
        </authorList>
    </citation>
    <scope>NUCLEOTIDE SEQUENCE [LARGE SCALE GENOMIC DNA]</scope>
    <source>
        <strain evidence="3 4">Seoho-28</strain>
    </source>
</reference>
<dbReference type="RefSeq" id="WP_107569876.1">
    <property type="nucleotide sequence ID" value="NZ_PYYB01000002.1"/>
</dbReference>
<keyword evidence="4" id="KW-1185">Reference proteome</keyword>
<comment type="similarity">
    <text evidence="1">Belongs to the UPF0162 family.</text>
</comment>
<dbReference type="Proteomes" id="UP000240739">
    <property type="component" value="Unassembled WGS sequence"/>
</dbReference>
<proteinExistence type="inferred from homology"/>
<dbReference type="AlphaFoldDB" id="A0A2T4UEE7"/>
<feature type="domain" description="Protein SirB1 N-terminal" evidence="2">
    <location>
        <begin position="46"/>
        <end position="164"/>
    </location>
</feature>